<feature type="binding site" evidence="9">
    <location>
        <position position="188"/>
    </location>
    <ligand>
        <name>ATP</name>
        <dbReference type="ChEBI" id="CHEBI:30616"/>
    </ligand>
</feature>
<organism evidence="11 12">
    <name type="scientific">Muricoccus nepalensis</name>
    <dbReference type="NCBI Taxonomy" id="1854500"/>
    <lineage>
        <taxon>Bacteria</taxon>
        <taxon>Pseudomonadati</taxon>
        <taxon>Pseudomonadota</taxon>
        <taxon>Alphaproteobacteria</taxon>
        <taxon>Acetobacterales</taxon>
        <taxon>Roseomonadaceae</taxon>
        <taxon>Muricoccus</taxon>
    </lineage>
</organism>
<comment type="subunit">
    <text evidence="9">Homodimer.</text>
</comment>
<dbReference type="HAMAP" id="MF_01987">
    <property type="entry name" value="Ribokinase"/>
    <property type="match status" value="1"/>
</dbReference>
<dbReference type="EC" id="2.7.1.15" evidence="9"/>
<dbReference type="Proteomes" id="UP000317078">
    <property type="component" value="Unassembled WGS sequence"/>
</dbReference>
<feature type="binding site" evidence="9">
    <location>
        <begin position="224"/>
        <end position="229"/>
    </location>
    <ligand>
        <name>ATP</name>
        <dbReference type="ChEBI" id="CHEBI:30616"/>
    </ligand>
</feature>
<feature type="binding site" evidence="9">
    <location>
        <position position="292"/>
    </location>
    <ligand>
        <name>K(+)</name>
        <dbReference type="ChEBI" id="CHEBI:29103"/>
    </ligand>
</feature>
<dbReference type="PRINTS" id="PR00990">
    <property type="entry name" value="RIBOKINASE"/>
</dbReference>
<comment type="subcellular location">
    <subcellularLocation>
        <location evidence="9">Cytoplasm</location>
    </subcellularLocation>
</comment>
<keyword evidence="8 9" id="KW-0119">Carbohydrate metabolism</keyword>
<dbReference type="GO" id="GO:0005524">
    <property type="term" value="F:ATP binding"/>
    <property type="evidence" value="ECO:0007669"/>
    <property type="project" value="UniProtKB-UniRule"/>
</dbReference>
<accession>A0A502FKI7</accession>
<comment type="activity regulation">
    <text evidence="9">Activated by a monovalent cation that binds near, but not in, the active site. The most likely occupant of the site in vivo is potassium. Ion binding induces a conformational change that may alter substrate affinity.</text>
</comment>
<evidence type="ECO:0000256" key="9">
    <source>
        <dbReference type="HAMAP-Rule" id="MF_01987"/>
    </source>
</evidence>
<dbReference type="GO" id="GO:0005829">
    <property type="term" value="C:cytosol"/>
    <property type="evidence" value="ECO:0007669"/>
    <property type="project" value="TreeGrafter"/>
</dbReference>
<feature type="binding site" evidence="9">
    <location>
        <position position="139"/>
    </location>
    <ligand>
        <name>substrate</name>
    </ligand>
</feature>
<comment type="similarity">
    <text evidence="9">Belongs to the carbohydrate kinase PfkB family. Ribokinase subfamily.</text>
</comment>
<feature type="binding site" evidence="9">
    <location>
        <begin position="256"/>
        <end position="257"/>
    </location>
    <ligand>
        <name>ATP</name>
        <dbReference type="ChEBI" id="CHEBI:30616"/>
    </ligand>
</feature>
<gene>
    <name evidence="9" type="primary">rbsK</name>
    <name evidence="11" type="ORF">EAH89_20430</name>
</gene>
<keyword evidence="7 9" id="KW-0630">Potassium</keyword>
<evidence type="ECO:0000256" key="2">
    <source>
        <dbReference type="ARBA" id="ARBA00022723"/>
    </source>
</evidence>
<dbReference type="PANTHER" id="PTHR10584:SF166">
    <property type="entry name" value="RIBOKINASE"/>
    <property type="match status" value="1"/>
</dbReference>
<dbReference type="Pfam" id="PF00294">
    <property type="entry name" value="PfkB"/>
    <property type="match status" value="1"/>
</dbReference>
<dbReference type="RefSeq" id="WP_140885589.1">
    <property type="nucleotide sequence ID" value="NZ_RCZP01000026.1"/>
</dbReference>
<dbReference type="Gene3D" id="3.40.1190.20">
    <property type="match status" value="1"/>
</dbReference>
<feature type="binding site" evidence="9">
    <location>
        <begin position="37"/>
        <end position="41"/>
    </location>
    <ligand>
        <name>substrate</name>
    </ligand>
</feature>
<keyword evidence="2 9" id="KW-0479">Metal-binding</keyword>
<keyword evidence="9" id="KW-0963">Cytoplasm</keyword>
<dbReference type="InterPro" id="IPR002139">
    <property type="entry name" value="Ribo/fructo_kinase"/>
</dbReference>
<feature type="domain" description="Carbohydrate kinase PfkB" evidence="10">
    <location>
        <begin position="2"/>
        <end position="298"/>
    </location>
</feature>
<feature type="active site" description="Proton acceptor" evidence="9">
    <location>
        <position position="257"/>
    </location>
</feature>
<feature type="binding site" evidence="9">
    <location>
        <position position="257"/>
    </location>
    <ligand>
        <name>substrate</name>
    </ligand>
</feature>
<dbReference type="InterPro" id="IPR029056">
    <property type="entry name" value="Ribokinase-like"/>
</dbReference>
<keyword evidence="12" id="KW-1185">Reference proteome</keyword>
<evidence type="ECO:0000256" key="5">
    <source>
        <dbReference type="ARBA" id="ARBA00022840"/>
    </source>
</evidence>
<comment type="pathway">
    <text evidence="9">Carbohydrate metabolism; D-ribose degradation; D-ribose 5-phosphate from beta-D-ribopyranose: step 2/2.</text>
</comment>
<comment type="caution">
    <text evidence="9">Lacks conserved residue(s) required for the propagation of feature annotation.</text>
</comment>
<feature type="binding site" evidence="9">
    <location>
        <position position="287"/>
    </location>
    <ligand>
        <name>K(+)</name>
        <dbReference type="ChEBI" id="CHEBI:29103"/>
    </ligand>
</feature>
<dbReference type="PANTHER" id="PTHR10584">
    <property type="entry name" value="SUGAR KINASE"/>
    <property type="match status" value="1"/>
</dbReference>
<comment type="cofactor">
    <cofactor evidence="9">
        <name>Mg(2+)</name>
        <dbReference type="ChEBI" id="CHEBI:18420"/>
    </cofactor>
    <text evidence="9">Requires a divalent cation, most likely magnesium in vivo, as an electrophilic catalyst to aid phosphoryl group transfer. It is the chelate of the metal and the nucleotide that is the actual substrate.</text>
</comment>
<evidence type="ECO:0000256" key="7">
    <source>
        <dbReference type="ARBA" id="ARBA00022958"/>
    </source>
</evidence>
<proteinExistence type="inferred from homology"/>
<keyword evidence="4 9" id="KW-0418">Kinase</keyword>
<keyword evidence="5 9" id="KW-0067">ATP-binding</keyword>
<name>A0A502FKI7_9PROT</name>
<reference evidence="11 12" key="1">
    <citation type="journal article" date="2019" name="Environ. Microbiol.">
        <title>Species interactions and distinct microbial communities in high Arctic permafrost affected cryosols are associated with the CH4 and CO2 gas fluxes.</title>
        <authorList>
            <person name="Altshuler I."/>
            <person name="Hamel J."/>
            <person name="Turney S."/>
            <person name="Magnuson E."/>
            <person name="Levesque R."/>
            <person name="Greer C."/>
            <person name="Whyte L.G."/>
        </authorList>
    </citation>
    <scope>NUCLEOTIDE SEQUENCE [LARGE SCALE GENOMIC DNA]</scope>
    <source>
        <strain evidence="11 12">S9.3B</strain>
    </source>
</reference>
<keyword evidence="6 9" id="KW-0460">Magnesium</keyword>
<evidence type="ECO:0000256" key="3">
    <source>
        <dbReference type="ARBA" id="ARBA00022741"/>
    </source>
</evidence>
<dbReference type="InterPro" id="IPR011611">
    <property type="entry name" value="PfkB_dom"/>
</dbReference>
<dbReference type="AlphaFoldDB" id="A0A502FKI7"/>
<evidence type="ECO:0000313" key="11">
    <source>
        <dbReference type="EMBL" id="TPG49899.1"/>
    </source>
</evidence>
<dbReference type="EMBL" id="RCZP01000026">
    <property type="protein sequence ID" value="TPG49899.1"/>
    <property type="molecule type" value="Genomic_DNA"/>
</dbReference>
<feature type="binding site" evidence="9">
    <location>
        <position position="290"/>
    </location>
    <ligand>
        <name>K(+)</name>
        <dbReference type="ChEBI" id="CHEBI:29103"/>
    </ligand>
</feature>
<evidence type="ECO:0000256" key="1">
    <source>
        <dbReference type="ARBA" id="ARBA00022679"/>
    </source>
</evidence>
<sequence>MILVFGSVNLDLVARVPRIPRPGETVLAPGYRLLHGGKGANQAVAAARARRDPAMPVRFAGAVGADNFGRAARENLRRNGVLVEALREVAAPTGCAFITVDEAGENAITVASGANLSASAADLPDAALEGLRVLVLQAEVPLRESAAVARRAREAGAQVVLNLAPTPGAGDAALLPDLLAASTVLVANEQEALAALALLGEAAGDAPGAMRRLVEVTGRAGIVTLGAEGARGFGLGGAAWHAPALPVRPVDTTGAGDTFVGVLAAGLAEGLALPEAAARACRAGSLACLSHGAQDGMPGPERIDSAA</sequence>
<protein>
    <recommendedName>
        <fullName evidence="9">Ribokinase</fullName>
        <shortName evidence="9">RK</shortName>
        <ecNumber evidence="9">2.7.1.15</ecNumber>
    </recommendedName>
</protein>
<evidence type="ECO:0000313" key="12">
    <source>
        <dbReference type="Proteomes" id="UP000317078"/>
    </source>
</evidence>
<comment type="caution">
    <text evidence="11">The sequence shown here is derived from an EMBL/GenBank/DDBJ whole genome shotgun (WGS) entry which is preliminary data.</text>
</comment>
<dbReference type="GO" id="GO:0004747">
    <property type="term" value="F:ribokinase activity"/>
    <property type="evidence" value="ECO:0007669"/>
    <property type="project" value="UniProtKB-UniRule"/>
</dbReference>
<dbReference type="GO" id="GO:0019303">
    <property type="term" value="P:D-ribose catabolic process"/>
    <property type="evidence" value="ECO:0007669"/>
    <property type="project" value="UniProtKB-UniRule"/>
</dbReference>
<evidence type="ECO:0000256" key="8">
    <source>
        <dbReference type="ARBA" id="ARBA00023277"/>
    </source>
</evidence>
<dbReference type="OrthoDB" id="9792663at2"/>
<dbReference type="CDD" id="cd01174">
    <property type="entry name" value="ribokinase"/>
    <property type="match status" value="1"/>
</dbReference>
<dbReference type="UniPathway" id="UPA00916">
    <property type="reaction ID" value="UER00889"/>
</dbReference>
<comment type="function">
    <text evidence="9">Catalyzes the phosphorylation of ribose at O-5 in a reaction requiring ATP and magnesium. The resulting D-ribose-5-phosphate can then be used either for sythesis of nucleotides, histidine, and tryptophan, or as a component of the pentose phosphate pathway.</text>
</comment>
<dbReference type="SUPFAM" id="SSF53613">
    <property type="entry name" value="Ribokinase-like"/>
    <property type="match status" value="1"/>
</dbReference>
<evidence type="ECO:0000256" key="4">
    <source>
        <dbReference type="ARBA" id="ARBA00022777"/>
    </source>
</evidence>
<feature type="binding site" evidence="9">
    <location>
        <begin position="9"/>
        <end position="11"/>
    </location>
    <ligand>
        <name>substrate</name>
    </ligand>
</feature>
<feature type="binding site" evidence="9">
    <location>
        <position position="251"/>
    </location>
    <ligand>
        <name>K(+)</name>
        <dbReference type="ChEBI" id="CHEBI:29103"/>
    </ligand>
</feature>
<evidence type="ECO:0000256" key="6">
    <source>
        <dbReference type="ARBA" id="ARBA00022842"/>
    </source>
</evidence>
<keyword evidence="3 9" id="KW-0547">Nucleotide-binding</keyword>
<dbReference type="InterPro" id="IPR011877">
    <property type="entry name" value="Ribokinase"/>
</dbReference>
<evidence type="ECO:0000259" key="10">
    <source>
        <dbReference type="Pfam" id="PF00294"/>
    </source>
</evidence>
<dbReference type="GO" id="GO:0046872">
    <property type="term" value="F:metal ion binding"/>
    <property type="evidence" value="ECO:0007669"/>
    <property type="project" value="UniProtKB-KW"/>
</dbReference>
<feature type="binding site" evidence="9">
    <location>
        <position position="253"/>
    </location>
    <ligand>
        <name>K(+)</name>
        <dbReference type="ChEBI" id="CHEBI:29103"/>
    </ligand>
</feature>
<keyword evidence="1 9" id="KW-0808">Transferase</keyword>
<comment type="catalytic activity">
    <reaction evidence="9">
        <text>D-ribose + ATP = D-ribose 5-phosphate + ADP + H(+)</text>
        <dbReference type="Rhea" id="RHEA:13697"/>
        <dbReference type="ChEBI" id="CHEBI:15378"/>
        <dbReference type="ChEBI" id="CHEBI:30616"/>
        <dbReference type="ChEBI" id="CHEBI:47013"/>
        <dbReference type="ChEBI" id="CHEBI:78346"/>
        <dbReference type="ChEBI" id="CHEBI:456216"/>
        <dbReference type="EC" id="2.7.1.15"/>
    </reaction>
</comment>